<sequence>MIDLHAHILPGVDDGAVNEAEAVAAARQALAIGIGAIVATPHVIPGVFSNGRRLILERVARLQAVLDAAGLAVRVFPGAEYYLEPELPEKLDRGELLTLNDRGKHVLVELPMVGVPAYADRVLFELLVRGVTPVLAHPERNRELAARPERLYQLVEQGVLVQITAASLVGLFGRDVRAAAELFVRQHWVHFVASDLHGPGARLAALREIQDRLTIFVGNEVMSLLLHENPRRILEGQPVESGTPRELDVRNNWFKRVFQKK</sequence>
<dbReference type="PANTHER" id="PTHR39181:SF1">
    <property type="entry name" value="TYROSINE-PROTEIN PHOSPHATASE YWQE"/>
    <property type="match status" value="1"/>
</dbReference>
<dbReference type="GO" id="GO:0004725">
    <property type="term" value="F:protein tyrosine phosphatase activity"/>
    <property type="evidence" value="ECO:0007669"/>
    <property type="project" value="UniProtKB-EC"/>
</dbReference>
<dbReference type="InterPro" id="IPR016667">
    <property type="entry name" value="Caps_polysacc_synth_CpsB/CapC"/>
</dbReference>
<dbReference type="OrthoDB" id="9788539at2"/>
<evidence type="ECO:0000313" key="6">
    <source>
        <dbReference type="EMBL" id="ACA60217.1"/>
    </source>
</evidence>
<dbReference type="EC" id="3.1.3.48" evidence="2"/>
<evidence type="ECO:0000313" key="7">
    <source>
        <dbReference type="Proteomes" id="UP000008544"/>
    </source>
</evidence>
<evidence type="ECO:0000256" key="3">
    <source>
        <dbReference type="ARBA" id="ARBA00022801"/>
    </source>
</evidence>
<evidence type="ECO:0000256" key="5">
    <source>
        <dbReference type="ARBA" id="ARBA00051722"/>
    </source>
</evidence>
<evidence type="ECO:0000256" key="4">
    <source>
        <dbReference type="ARBA" id="ARBA00022912"/>
    </source>
</evidence>
<reference evidence="7" key="1">
    <citation type="submission" date="2007-10" db="EMBL/GenBank/DDBJ databases">
        <title>Complete sequence of chromosome of Desulforudis audaxviator MP104C.</title>
        <authorList>
            <person name="Copeland A."/>
            <person name="Lucas S."/>
            <person name="Lapidus A."/>
            <person name="Barry K."/>
            <person name="Glavina del Rio T."/>
            <person name="Dalin E."/>
            <person name="Tice H."/>
            <person name="Bruce D."/>
            <person name="Pitluck S."/>
            <person name="Lowry S.R."/>
            <person name="Larimer F."/>
            <person name="Land M.L."/>
            <person name="Hauser L."/>
            <person name="Kyrpides N."/>
            <person name="Ivanova N.N."/>
            <person name="Richardson P."/>
        </authorList>
    </citation>
    <scope>NUCLEOTIDE SEQUENCE [LARGE SCALE GENOMIC DNA]</scope>
    <source>
        <strain evidence="7">MP104C</strain>
    </source>
</reference>
<dbReference type="HOGENOM" id="CLU_085966_1_0_9"/>
<name>B1I5C0_DESAP</name>
<proteinExistence type="inferred from homology"/>
<comment type="similarity">
    <text evidence="1">Belongs to the metallo-dependent hydrolases superfamily. CpsB/CapC family.</text>
</comment>
<dbReference type="PIRSF" id="PIRSF016557">
    <property type="entry name" value="Caps_synth_CpsB"/>
    <property type="match status" value="1"/>
</dbReference>
<evidence type="ECO:0000256" key="1">
    <source>
        <dbReference type="ARBA" id="ARBA00005750"/>
    </source>
</evidence>
<accession>B1I5C0</accession>
<keyword evidence="4" id="KW-0904">Protein phosphatase</keyword>
<dbReference type="InterPro" id="IPR016195">
    <property type="entry name" value="Pol/histidinol_Pase-like"/>
</dbReference>
<keyword evidence="7" id="KW-1185">Reference proteome</keyword>
<dbReference type="Proteomes" id="UP000008544">
    <property type="component" value="Chromosome"/>
</dbReference>
<comment type="catalytic activity">
    <reaction evidence="5">
        <text>O-phospho-L-tyrosyl-[protein] + H2O = L-tyrosyl-[protein] + phosphate</text>
        <dbReference type="Rhea" id="RHEA:10684"/>
        <dbReference type="Rhea" id="RHEA-COMP:10136"/>
        <dbReference type="Rhea" id="RHEA-COMP:20101"/>
        <dbReference type="ChEBI" id="CHEBI:15377"/>
        <dbReference type="ChEBI" id="CHEBI:43474"/>
        <dbReference type="ChEBI" id="CHEBI:46858"/>
        <dbReference type="ChEBI" id="CHEBI:61978"/>
        <dbReference type="EC" id="3.1.3.48"/>
    </reaction>
</comment>
<protein>
    <recommendedName>
        <fullName evidence="2">protein-tyrosine-phosphatase</fullName>
        <ecNumber evidence="2">3.1.3.48</ecNumber>
    </recommendedName>
</protein>
<dbReference type="EMBL" id="CP000860">
    <property type="protein sequence ID" value="ACA60217.1"/>
    <property type="molecule type" value="Genomic_DNA"/>
</dbReference>
<organism evidence="6 7">
    <name type="scientific">Desulforudis audaxviator (strain MP104C)</name>
    <dbReference type="NCBI Taxonomy" id="477974"/>
    <lineage>
        <taxon>Bacteria</taxon>
        <taxon>Bacillati</taxon>
        <taxon>Bacillota</taxon>
        <taxon>Clostridia</taxon>
        <taxon>Thermoanaerobacterales</taxon>
        <taxon>Candidatus Desulforudaceae</taxon>
        <taxon>Candidatus Desulforudis</taxon>
    </lineage>
</organism>
<evidence type="ECO:0000256" key="2">
    <source>
        <dbReference type="ARBA" id="ARBA00013064"/>
    </source>
</evidence>
<dbReference type="RefSeq" id="WP_012302798.1">
    <property type="nucleotide sequence ID" value="NC_010424.1"/>
</dbReference>
<dbReference type="GO" id="GO:0030145">
    <property type="term" value="F:manganese ion binding"/>
    <property type="evidence" value="ECO:0007669"/>
    <property type="project" value="InterPro"/>
</dbReference>
<dbReference type="STRING" id="477974.Daud_1719"/>
<dbReference type="Gene3D" id="3.20.20.140">
    <property type="entry name" value="Metal-dependent hydrolases"/>
    <property type="match status" value="1"/>
</dbReference>
<dbReference type="eggNOG" id="COG4464">
    <property type="taxonomic scope" value="Bacteria"/>
</dbReference>
<dbReference type="Pfam" id="PF19567">
    <property type="entry name" value="CpsB_CapC"/>
    <property type="match status" value="1"/>
</dbReference>
<reference evidence="6 7" key="2">
    <citation type="journal article" date="2008" name="Science">
        <title>Environmental genomics reveals a single-species ecosystem deep within Earth.</title>
        <authorList>
            <person name="Chivian D."/>
            <person name="Brodie E.L."/>
            <person name="Alm E.J."/>
            <person name="Culley D.E."/>
            <person name="Dehal P.S."/>
            <person name="Desantis T.Z."/>
            <person name="Gihring T.M."/>
            <person name="Lapidus A."/>
            <person name="Lin L.H."/>
            <person name="Lowry S.R."/>
            <person name="Moser D.P."/>
            <person name="Richardson P.M."/>
            <person name="Southam G."/>
            <person name="Wanger G."/>
            <person name="Pratt L.M."/>
            <person name="Andersen G.L."/>
            <person name="Hazen T.C."/>
            <person name="Brockman F.J."/>
            <person name="Arkin A.P."/>
            <person name="Onstott T.C."/>
        </authorList>
    </citation>
    <scope>NUCLEOTIDE SEQUENCE [LARGE SCALE GENOMIC DNA]</scope>
    <source>
        <strain evidence="6 7">MP104C</strain>
    </source>
</reference>
<keyword evidence="3" id="KW-0378">Hydrolase</keyword>
<dbReference type="SUPFAM" id="SSF89550">
    <property type="entry name" value="PHP domain-like"/>
    <property type="match status" value="1"/>
</dbReference>
<dbReference type="PANTHER" id="PTHR39181">
    <property type="entry name" value="TYROSINE-PROTEIN PHOSPHATASE YWQE"/>
    <property type="match status" value="1"/>
</dbReference>
<gene>
    <name evidence="6" type="ordered locus">Daud_1719</name>
</gene>
<dbReference type="KEGG" id="dau:Daud_1719"/>
<dbReference type="AlphaFoldDB" id="B1I5C0"/>